<dbReference type="GeneID" id="10536199"/>
<proteinExistence type="predicted"/>
<dbReference type="PANTHER" id="PTHR46564">
    <property type="entry name" value="TRANSPOSASE"/>
    <property type="match status" value="1"/>
</dbReference>
<reference key="1">
    <citation type="submission" date="2007-01" db="EMBL/GenBank/DDBJ databases">
        <title>The Genome Sequence of Puccinia graminis f. sp. tritici Strain CRL 75-36-700-3.</title>
        <authorList>
            <consortium name="The Broad Institute Genome Sequencing Platform"/>
            <person name="Birren B."/>
            <person name="Lander E."/>
            <person name="Galagan J."/>
            <person name="Nusbaum C."/>
            <person name="Devon K."/>
            <person name="Cuomo C."/>
            <person name="Jaffe D."/>
            <person name="Butler J."/>
            <person name="Alvarez P."/>
            <person name="Gnerre S."/>
            <person name="Grabherr M."/>
            <person name="Mauceli E."/>
            <person name="Brockman W."/>
            <person name="Young S."/>
            <person name="LaButti K."/>
            <person name="Sykes S."/>
            <person name="DeCaprio D."/>
            <person name="Crawford M."/>
            <person name="Koehrsen M."/>
            <person name="Engels R."/>
            <person name="Montgomery P."/>
            <person name="Pearson M."/>
            <person name="Howarth C."/>
            <person name="Larson L."/>
            <person name="White J."/>
            <person name="Zeng Q."/>
            <person name="Kodira C."/>
            <person name="Yandava C."/>
            <person name="Alvarado L."/>
            <person name="O'Leary S."/>
            <person name="Szabo L."/>
            <person name="Dean R."/>
            <person name="Schein J."/>
        </authorList>
    </citation>
    <scope>NUCLEOTIDE SEQUENCE</scope>
    <source>
        <strain>CRL 75-36-700-3</strain>
    </source>
</reference>
<dbReference type="PANTHER" id="PTHR46564:SF1">
    <property type="entry name" value="TRANSPOSASE"/>
    <property type="match status" value="1"/>
</dbReference>
<dbReference type="AlphaFoldDB" id="E3K2E9"/>
<sequence>MRYNATFKFIVVKAALDGFSLVEINERHGSTVSADSLRRWYELYEKTRSVVCDPNTYQVRDRPLALNNEERTYLRELIAENPAVYLDEIQSRLLDEHNTRISLQTISNELHLRLRLSRKSIRRVHPSQNIDRRMEYILMIAHHDPSTLVFTDECGICLDGVVQTRGWAPVGERTARVPTSRCGS</sequence>
<dbReference type="HOGENOM" id="CLU_056788_1_7_1"/>
<dbReference type="RefSeq" id="XP_003322937.2">
    <property type="nucleotide sequence ID" value="XM_003322889.2"/>
</dbReference>
<dbReference type="VEuPathDB" id="FungiDB:PGTG_04474"/>
<evidence type="ECO:0000313" key="1">
    <source>
        <dbReference type="EMBL" id="EFP78518.2"/>
    </source>
</evidence>
<dbReference type="Proteomes" id="UP000008783">
    <property type="component" value="Unassembled WGS sequence"/>
</dbReference>
<gene>
    <name evidence="1" type="ORF">PGTG_04474</name>
</gene>
<dbReference type="InterPro" id="IPR009057">
    <property type="entry name" value="Homeodomain-like_sf"/>
</dbReference>
<dbReference type="EMBL" id="DS178270">
    <property type="protein sequence ID" value="EFP78518.2"/>
    <property type="molecule type" value="Genomic_DNA"/>
</dbReference>
<dbReference type="OrthoDB" id="3264182at2759"/>
<dbReference type="InParanoid" id="E3K2E9"/>
<accession>E3K2E9</accession>
<protein>
    <recommendedName>
        <fullName evidence="3">Transposase</fullName>
    </recommendedName>
</protein>
<name>E3K2E9_PUCGT</name>
<dbReference type="SUPFAM" id="SSF46689">
    <property type="entry name" value="Homeodomain-like"/>
    <property type="match status" value="1"/>
</dbReference>
<dbReference type="KEGG" id="pgr:PGTG_04474"/>
<evidence type="ECO:0008006" key="3">
    <source>
        <dbReference type="Google" id="ProtNLM"/>
    </source>
</evidence>
<reference evidence="2" key="2">
    <citation type="journal article" date="2011" name="Proc. Natl. Acad. Sci. U.S.A.">
        <title>Obligate biotrophy features unraveled by the genomic analysis of rust fungi.</title>
        <authorList>
            <person name="Duplessis S."/>
            <person name="Cuomo C.A."/>
            <person name="Lin Y.-C."/>
            <person name="Aerts A."/>
            <person name="Tisserant E."/>
            <person name="Veneault-Fourrey C."/>
            <person name="Joly D.L."/>
            <person name="Hacquard S."/>
            <person name="Amselem J."/>
            <person name="Cantarel B.L."/>
            <person name="Chiu R."/>
            <person name="Coutinho P.M."/>
            <person name="Feau N."/>
            <person name="Field M."/>
            <person name="Frey P."/>
            <person name="Gelhaye E."/>
            <person name="Goldberg J."/>
            <person name="Grabherr M.G."/>
            <person name="Kodira C.D."/>
            <person name="Kohler A."/>
            <person name="Kuees U."/>
            <person name="Lindquist E.A."/>
            <person name="Lucas S.M."/>
            <person name="Mago R."/>
            <person name="Mauceli E."/>
            <person name="Morin E."/>
            <person name="Murat C."/>
            <person name="Pangilinan J.L."/>
            <person name="Park R."/>
            <person name="Pearson M."/>
            <person name="Quesneville H."/>
            <person name="Rouhier N."/>
            <person name="Sakthikumar S."/>
            <person name="Salamov A.A."/>
            <person name="Schmutz J."/>
            <person name="Selles B."/>
            <person name="Shapiro H."/>
            <person name="Tanguay P."/>
            <person name="Tuskan G.A."/>
            <person name="Henrissat B."/>
            <person name="Van de Peer Y."/>
            <person name="Rouze P."/>
            <person name="Ellis J.G."/>
            <person name="Dodds P.N."/>
            <person name="Schein J.E."/>
            <person name="Zhong S."/>
            <person name="Hamelin R.C."/>
            <person name="Grigoriev I.V."/>
            <person name="Szabo L.J."/>
            <person name="Martin F."/>
        </authorList>
    </citation>
    <scope>NUCLEOTIDE SEQUENCE [LARGE SCALE GENOMIC DNA]</scope>
    <source>
        <strain evidence="2">CRL 75-36-700-3 / race SCCL</strain>
    </source>
</reference>
<organism evidence="1 2">
    <name type="scientific">Puccinia graminis f. sp. tritici (strain CRL 75-36-700-3 / race SCCL)</name>
    <name type="common">Black stem rust fungus</name>
    <dbReference type="NCBI Taxonomy" id="418459"/>
    <lineage>
        <taxon>Eukaryota</taxon>
        <taxon>Fungi</taxon>
        <taxon>Dikarya</taxon>
        <taxon>Basidiomycota</taxon>
        <taxon>Pucciniomycotina</taxon>
        <taxon>Pucciniomycetes</taxon>
        <taxon>Pucciniales</taxon>
        <taxon>Pucciniaceae</taxon>
        <taxon>Puccinia</taxon>
    </lineage>
</organism>
<evidence type="ECO:0000313" key="2">
    <source>
        <dbReference type="Proteomes" id="UP000008783"/>
    </source>
</evidence>
<keyword evidence="2" id="KW-1185">Reference proteome</keyword>